<dbReference type="RefSeq" id="WP_146843694.1">
    <property type="nucleotide sequence ID" value="NZ_BJWG01000013.1"/>
</dbReference>
<keyword evidence="4 6" id="KW-1133">Transmembrane helix</keyword>
<evidence type="ECO:0000256" key="5">
    <source>
        <dbReference type="ARBA" id="ARBA00023136"/>
    </source>
</evidence>
<feature type="transmembrane region" description="Helical" evidence="6">
    <location>
        <begin position="65"/>
        <end position="90"/>
    </location>
</feature>
<keyword evidence="9" id="KW-1185">Reference proteome</keyword>
<evidence type="ECO:0000313" key="8">
    <source>
        <dbReference type="EMBL" id="GEL96059.1"/>
    </source>
</evidence>
<feature type="transmembrane region" description="Helical" evidence="6">
    <location>
        <begin position="194"/>
        <end position="215"/>
    </location>
</feature>
<dbReference type="PANTHER" id="PTHR34820:SF4">
    <property type="entry name" value="INNER MEMBRANE PROTEIN YEBZ"/>
    <property type="match status" value="1"/>
</dbReference>
<feature type="transmembrane region" description="Helical" evidence="6">
    <location>
        <begin position="167"/>
        <end position="187"/>
    </location>
</feature>
<sequence>MTAPAAPATVEPAAAGPTTRARRPAWFVVALVVAGVAAVVAGVWFTGAATTALLRDPGAAVRWGLPVAATLTELAGALTVGALVLAVAVLPRRAGSDETAARTRRGVPVADGRAYPRSLVVAAGAAAAWTLLSVLHLVLTYANVAGQPLDAPTFGDQLWLFVSDIEMGRTLATAALVAALVTVGAALSRTPTGAAWTAALALVALWQQAQLGHVAGAAGHALAMSSMVLHLVGAAVWVGALAALAVLVGRLGADLVPSAARYSVIAGWCLAAVAASGVVNSVVRLSSWSDLTTRYGLLVLAKIAFTAALAGLGLLHRRRTLRAMAGAPRVTGLFWRLVLVELLVMGAVSGVAVALGASAPPVPDVPPVDQSPAYQITGHPLPPPLTPVRWLTEWRWDVLLAAAVVAGIVVYWRWALRLARRGDRWPWARTASWTAGLLLFGWATNGGAATYGHILFSAHMVQHMVLAMVVPIFLVLAAPVTLALRALPVRSAALAGDVSRGPREWILVLVHSHVGQFFAHPLVAAANFVGSMIAFYYTGLFEWSLRSPVGHLFMVVHFSLVGYLFVNALIGIDPGPRRPPYPQRLLLLFATMAFHAFFGVALVSTEQLFVADWFGLMGRPWGPSAIADQQTGGAITWGIGEIPTLALAIALAISWARDDERTARNRDRRVDRDGDAELDEYNRMLADLDRRD</sequence>
<dbReference type="GO" id="GO:0006825">
    <property type="term" value="P:copper ion transport"/>
    <property type="evidence" value="ECO:0007669"/>
    <property type="project" value="InterPro"/>
</dbReference>
<evidence type="ECO:0000256" key="3">
    <source>
        <dbReference type="ARBA" id="ARBA00022692"/>
    </source>
</evidence>
<dbReference type="PANTHER" id="PTHR34820">
    <property type="entry name" value="INNER MEMBRANE PROTEIN YEBZ"/>
    <property type="match status" value="1"/>
</dbReference>
<dbReference type="Pfam" id="PF09678">
    <property type="entry name" value="Caa3_CtaG"/>
    <property type="match status" value="1"/>
</dbReference>
<feature type="transmembrane region" description="Helical" evidence="6">
    <location>
        <begin position="549"/>
        <end position="572"/>
    </location>
</feature>
<keyword evidence="3 6" id="KW-0812">Transmembrane</keyword>
<proteinExistence type="predicted"/>
<feature type="transmembrane region" description="Helical" evidence="6">
    <location>
        <begin position="25"/>
        <end position="45"/>
    </location>
</feature>
<accession>A0A511JE38</accession>
<evidence type="ECO:0000256" key="4">
    <source>
        <dbReference type="ARBA" id="ARBA00022989"/>
    </source>
</evidence>
<evidence type="ECO:0000259" key="7">
    <source>
        <dbReference type="Pfam" id="PF05425"/>
    </source>
</evidence>
<dbReference type="OrthoDB" id="5241646at2"/>
<evidence type="ECO:0000256" key="6">
    <source>
        <dbReference type="SAM" id="Phobius"/>
    </source>
</evidence>
<dbReference type="Proteomes" id="UP000321720">
    <property type="component" value="Unassembled WGS sequence"/>
</dbReference>
<reference evidence="8 9" key="1">
    <citation type="submission" date="2019-07" db="EMBL/GenBank/DDBJ databases">
        <title>Whole genome shotgun sequence of Cellulomonas composti NBRC 100758.</title>
        <authorList>
            <person name="Hosoyama A."/>
            <person name="Uohara A."/>
            <person name="Ohji S."/>
            <person name="Ichikawa N."/>
        </authorList>
    </citation>
    <scope>NUCLEOTIDE SEQUENCE [LARGE SCALE GENOMIC DNA]</scope>
    <source>
        <strain evidence="8 9">NBRC 100758</strain>
    </source>
</reference>
<feature type="transmembrane region" description="Helical" evidence="6">
    <location>
        <begin position="337"/>
        <end position="357"/>
    </location>
</feature>
<protein>
    <submittedName>
        <fullName evidence="8">ABC transporter permease</fullName>
    </submittedName>
</protein>
<keyword evidence="5 6" id="KW-0472">Membrane</keyword>
<feature type="domain" description="Copper resistance protein D" evidence="7">
    <location>
        <begin position="259"/>
        <end position="355"/>
    </location>
</feature>
<evidence type="ECO:0000256" key="1">
    <source>
        <dbReference type="ARBA" id="ARBA00004651"/>
    </source>
</evidence>
<dbReference type="GO" id="GO:0005886">
    <property type="term" value="C:plasma membrane"/>
    <property type="evidence" value="ECO:0007669"/>
    <property type="project" value="UniProtKB-SubCell"/>
</dbReference>
<feature type="transmembrane region" description="Helical" evidence="6">
    <location>
        <begin position="119"/>
        <end position="142"/>
    </location>
</feature>
<feature type="transmembrane region" description="Helical" evidence="6">
    <location>
        <begin position="295"/>
        <end position="316"/>
    </location>
</feature>
<feature type="transmembrane region" description="Helical" evidence="6">
    <location>
        <begin position="260"/>
        <end position="283"/>
    </location>
</feature>
<feature type="transmembrane region" description="Helical" evidence="6">
    <location>
        <begin position="394"/>
        <end position="414"/>
    </location>
</feature>
<dbReference type="InterPro" id="IPR019108">
    <property type="entry name" value="Caa3_assmbl_CtaG-rel"/>
</dbReference>
<dbReference type="AlphaFoldDB" id="A0A511JE38"/>
<dbReference type="EMBL" id="BJWG01000013">
    <property type="protein sequence ID" value="GEL96059.1"/>
    <property type="molecule type" value="Genomic_DNA"/>
</dbReference>
<keyword evidence="2" id="KW-1003">Cell membrane</keyword>
<dbReference type="Pfam" id="PF05425">
    <property type="entry name" value="CopD"/>
    <property type="match status" value="1"/>
</dbReference>
<comment type="caution">
    <text evidence="8">The sequence shown here is derived from an EMBL/GenBank/DDBJ whole genome shotgun (WGS) entry which is preliminary data.</text>
</comment>
<evidence type="ECO:0000313" key="9">
    <source>
        <dbReference type="Proteomes" id="UP000321720"/>
    </source>
</evidence>
<gene>
    <name evidence="8" type="ORF">CCO02nite_27170</name>
</gene>
<name>A0A511JE38_9CELL</name>
<feature type="transmembrane region" description="Helical" evidence="6">
    <location>
        <begin position="634"/>
        <end position="656"/>
    </location>
</feature>
<dbReference type="InterPro" id="IPR032694">
    <property type="entry name" value="CopC/D"/>
</dbReference>
<feature type="transmembrane region" description="Helical" evidence="6">
    <location>
        <begin position="426"/>
        <end position="444"/>
    </location>
</feature>
<comment type="subcellular location">
    <subcellularLocation>
        <location evidence="1">Cell membrane</location>
        <topology evidence="1">Multi-pass membrane protein</topology>
    </subcellularLocation>
</comment>
<evidence type="ECO:0000256" key="2">
    <source>
        <dbReference type="ARBA" id="ARBA00022475"/>
    </source>
</evidence>
<feature type="transmembrane region" description="Helical" evidence="6">
    <location>
        <begin position="584"/>
        <end position="604"/>
    </location>
</feature>
<feature type="transmembrane region" description="Helical" evidence="6">
    <location>
        <begin position="464"/>
        <end position="484"/>
    </location>
</feature>
<feature type="transmembrane region" description="Helical" evidence="6">
    <location>
        <begin position="505"/>
        <end position="537"/>
    </location>
</feature>
<dbReference type="InterPro" id="IPR008457">
    <property type="entry name" value="Cu-R_CopD_dom"/>
</dbReference>
<organism evidence="8 9">
    <name type="scientific">Cellulomonas composti</name>
    <dbReference type="NCBI Taxonomy" id="266130"/>
    <lineage>
        <taxon>Bacteria</taxon>
        <taxon>Bacillati</taxon>
        <taxon>Actinomycetota</taxon>
        <taxon>Actinomycetes</taxon>
        <taxon>Micrococcales</taxon>
        <taxon>Cellulomonadaceae</taxon>
        <taxon>Cellulomonas</taxon>
    </lineage>
</organism>
<feature type="transmembrane region" description="Helical" evidence="6">
    <location>
        <begin position="227"/>
        <end position="248"/>
    </location>
</feature>